<evidence type="ECO:0000256" key="1">
    <source>
        <dbReference type="ARBA" id="ARBA00022527"/>
    </source>
</evidence>
<dbReference type="AlphaFoldDB" id="A0A9P7YK22"/>
<proteinExistence type="predicted"/>
<dbReference type="GO" id="GO:0004674">
    <property type="term" value="F:protein serine/threonine kinase activity"/>
    <property type="evidence" value="ECO:0007669"/>
    <property type="project" value="UniProtKB-KW"/>
</dbReference>
<evidence type="ECO:0000259" key="6">
    <source>
        <dbReference type="PROSITE" id="PS50011"/>
    </source>
</evidence>
<comment type="caution">
    <text evidence="7">The sequence shown here is derived from an EMBL/GenBank/DDBJ whole genome shotgun (WGS) entry which is preliminary data.</text>
</comment>
<dbReference type="Proteomes" id="UP000824998">
    <property type="component" value="Unassembled WGS sequence"/>
</dbReference>
<accession>A0A9P7YK22</accession>
<dbReference type="InterPro" id="IPR000719">
    <property type="entry name" value="Prot_kinase_dom"/>
</dbReference>
<gene>
    <name evidence="7" type="ORF">BJ875DRAFT_509419</name>
</gene>
<keyword evidence="2" id="KW-0808">Transferase</keyword>
<dbReference type="GO" id="GO:0005524">
    <property type="term" value="F:ATP binding"/>
    <property type="evidence" value="ECO:0007669"/>
    <property type="project" value="UniProtKB-KW"/>
</dbReference>
<evidence type="ECO:0000256" key="5">
    <source>
        <dbReference type="ARBA" id="ARBA00022840"/>
    </source>
</evidence>
<evidence type="ECO:0000256" key="2">
    <source>
        <dbReference type="ARBA" id="ARBA00022679"/>
    </source>
</evidence>
<dbReference type="OrthoDB" id="4367430at2759"/>
<evidence type="ECO:0000256" key="3">
    <source>
        <dbReference type="ARBA" id="ARBA00022741"/>
    </source>
</evidence>
<keyword evidence="4 7" id="KW-0418">Kinase</keyword>
<dbReference type="SMART" id="SM00220">
    <property type="entry name" value="S_TKc"/>
    <property type="match status" value="1"/>
</dbReference>
<keyword evidence="3" id="KW-0547">Nucleotide-binding</keyword>
<reference evidence="7" key="1">
    <citation type="journal article" date="2021" name="IMA Fungus">
        <title>Genomic characterization of three marine fungi, including Emericellopsis atlantica sp. nov. with signatures of a generalist lifestyle and marine biomass degradation.</title>
        <authorList>
            <person name="Hagestad O.C."/>
            <person name="Hou L."/>
            <person name="Andersen J.H."/>
            <person name="Hansen E.H."/>
            <person name="Altermark B."/>
            <person name="Li C."/>
            <person name="Kuhnert E."/>
            <person name="Cox R.J."/>
            <person name="Crous P.W."/>
            <person name="Spatafora J.W."/>
            <person name="Lail K."/>
            <person name="Amirebrahimi M."/>
            <person name="Lipzen A."/>
            <person name="Pangilinan J."/>
            <person name="Andreopoulos W."/>
            <person name="Hayes R.D."/>
            <person name="Ng V."/>
            <person name="Grigoriev I.V."/>
            <person name="Jackson S.A."/>
            <person name="Sutton T.D.S."/>
            <person name="Dobson A.D.W."/>
            <person name="Rama T."/>
        </authorList>
    </citation>
    <scope>NUCLEOTIDE SEQUENCE</scope>
    <source>
        <strain evidence="7">TRa018bII</strain>
    </source>
</reference>
<dbReference type="PANTHER" id="PTHR45646:SF11">
    <property type="entry name" value="SERINE_THREONINE-PROTEIN KINASE DOA"/>
    <property type="match status" value="1"/>
</dbReference>
<dbReference type="EMBL" id="MU251460">
    <property type="protein sequence ID" value="KAG9234515.1"/>
    <property type="molecule type" value="Genomic_DNA"/>
</dbReference>
<organism evidence="7 8">
    <name type="scientific">Amylocarpus encephaloides</name>
    <dbReference type="NCBI Taxonomy" id="45428"/>
    <lineage>
        <taxon>Eukaryota</taxon>
        <taxon>Fungi</taxon>
        <taxon>Dikarya</taxon>
        <taxon>Ascomycota</taxon>
        <taxon>Pezizomycotina</taxon>
        <taxon>Leotiomycetes</taxon>
        <taxon>Helotiales</taxon>
        <taxon>Helotiales incertae sedis</taxon>
        <taxon>Amylocarpus</taxon>
    </lineage>
</organism>
<feature type="domain" description="Protein kinase" evidence="6">
    <location>
        <begin position="110"/>
        <end position="464"/>
    </location>
</feature>
<keyword evidence="8" id="KW-1185">Reference proteome</keyword>
<name>A0A9P7YK22_9HELO</name>
<dbReference type="Pfam" id="PF00069">
    <property type="entry name" value="Pkinase"/>
    <property type="match status" value="1"/>
</dbReference>
<keyword evidence="5" id="KW-0067">ATP-binding</keyword>
<keyword evidence="1" id="KW-0723">Serine/threonine-protein kinase</keyword>
<sequence length="471" mass="53294">MSRLLLGAFTSHVAPMSRPIYNGMNRFSPTHFATSSLSLRARHACQTTAAKLPRTPLEPLLDHPSWHFSEPLKDYHTSFEIESYSLNDLGHFATNLLPVHLGKTFKEGRYQIIHSLGIGSRSTVWLARDRVQRSYVALKILVSTYLQDYGPEADRFKIHNRLQRAQGSGVQRVCPILDRFTTKGHLCQVLPLAGPVLREGFGIITRDGKNRKLFRTLFHQTVEAVAFLHENGVVHGNLNPQKIMFRIRTPHHLSLEEIYELVGEPEIYLPGERTNDKYFRYVVKPAILYSLSVVPQILLAGLSGAFLANQARPNKLSDDEAHMSPLQYIAPEVVQGSPPSFSSDVWSIAPALWDGVIGYEALFAPGMFKSLSKSEVLHNMRCRLGDLPTDCDVESGCNLMLLEDLISEKISDYENSEDFGDDDDDYDEDLTNRLRFLPRVLRLILELDPNERPTAKELAQDSWFDVHNKGE</sequence>
<evidence type="ECO:0000256" key="4">
    <source>
        <dbReference type="ARBA" id="ARBA00022777"/>
    </source>
</evidence>
<dbReference type="PANTHER" id="PTHR45646">
    <property type="entry name" value="SERINE/THREONINE-PROTEIN KINASE DOA-RELATED"/>
    <property type="match status" value="1"/>
</dbReference>
<dbReference type="GO" id="GO:0005634">
    <property type="term" value="C:nucleus"/>
    <property type="evidence" value="ECO:0007669"/>
    <property type="project" value="TreeGrafter"/>
</dbReference>
<evidence type="ECO:0000313" key="8">
    <source>
        <dbReference type="Proteomes" id="UP000824998"/>
    </source>
</evidence>
<dbReference type="InterPro" id="IPR051175">
    <property type="entry name" value="CLK_kinases"/>
</dbReference>
<dbReference type="Gene3D" id="1.10.510.10">
    <property type="entry name" value="Transferase(Phosphotransferase) domain 1"/>
    <property type="match status" value="1"/>
</dbReference>
<dbReference type="InterPro" id="IPR011009">
    <property type="entry name" value="Kinase-like_dom_sf"/>
</dbReference>
<dbReference type="Gene3D" id="3.30.200.20">
    <property type="entry name" value="Phosphorylase Kinase, domain 1"/>
    <property type="match status" value="1"/>
</dbReference>
<evidence type="ECO:0000313" key="7">
    <source>
        <dbReference type="EMBL" id="KAG9234515.1"/>
    </source>
</evidence>
<dbReference type="SUPFAM" id="SSF56112">
    <property type="entry name" value="Protein kinase-like (PK-like)"/>
    <property type="match status" value="1"/>
</dbReference>
<dbReference type="PROSITE" id="PS50011">
    <property type="entry name" value="PROTEIN_KINASE_DOM"/>
    <property type="match status" value="1"/>
</dbReference>
<dbReference type="GO" id="GO:0043484">
    <property type="term" value="P:regulation of RNA splicing"/>
    <property type="evidence" value="ECO:0007669"/>
    <property type="project" value="TreeGrafter"/>
</dbReference>
<protein>
    <submittedName>
        <fullName evidence="7">Kinase-like domain-containing protein</fullName>
    </submittedName>
</protein>